<evidence type="ECO:0000256" key="2">
    <source>
        <dbReference type="ARBA" id="ARBA00022448"/>
    </source>
</evidence>
<dbReference type="Gene3D" id="1.20.1640.10">
    <property type="entry name" value="Multidrug efflux transporter AcrB transmembrane domain"/>
    <property type="match status" value="2"/>
</dbReference>
<dbReference type="InterPro" id="IPR027463">
    <property type="entry name" value="AcrB_DN_DC_subdom"/>
</dbReference>
<dbReference type="GO" id="GO:0005886">
    <property type="term" value="C:plasma membrane"/>
    <property type="evidence" value="ECO:0007669"/>
    <property type="project" value="UniProtKB-SubCell"/>
</dbReference>
<gene>
    <name evidence="10" type="ORF">FBY58_1458</name>
</gene>
<dbReference type="Gene3D" id="3.30.2090.10">
    <property type="entry name" value="Multidrug efflux transporter AcrB TolC docking domain, DN and DC subdomains"/>
    <property type="match status" value="2"/>
</dbReference>
<sequence length="1100" mass="117988">MNLSRPFIWRPIGTTLLTIGIALAGIIAYFKLPVAPLPQIDFPVIVVQASMAGASPDTMANSIAQPLERRLGVIADVTEMTSSSSVGSTQIALEFGLDRDINGAAREVQAAISASRADLPSTLQSNPTYLKVNPSMMPVMVLALTSDSKTPGQIYEAVSNLVSQRLSQVSGVGEVEIGGGSLPGIRIDVSPYALSRFGLSLEDVRATIESANANRPKGALESQDGHHFQIYTNQLGRDAKLYGDLVVAWRNGTTAIRLKDIATVTDGVADTRNLGLFNGHPAVVVLITQQPGANLINLVDSLRSELPHLEKLLPSDVHITVANDRTSSIRSTLNEVRLTLIISLVLVIAVVGVFLRNLSAVIIPAVAASVSLLGTFAVMYFAGFSLNNLSMMAIIVATGFVIDDAIVVLENIARHLENGMGRMEAALLGSKEVGFTVLSISLSLVAVFIPLLFLGGIGGRLFREFAVSLSAAVLISMVISLTTTPMMCAWMLSPRKEDQKQGRIANFFEKSFACVEKAYSYALNWALSMKPLMLVLFVLVLVLTVYLYAVVPKSFFPQQDSPILMAGVRADRSSSFQSMEKKLTRTVNILRQEKQVSTVIGFTGGKRSGSAFLMVELKPWGERKEKATTVINRLRPKLAQLTGISVFLSPMQDLRMGARSSDSTYQYTLISDDSKALQEWVPKLTQALQGSDILTDVDNDLSLNGIESMVNIDRDSASRLGISARNIDNALYDSFGQRQIATIYEDINQYPVVFEWSPKDQQGPQALPNVYIPANSANNSASTTNTTAIAGTGTNTAGATSVANDSSALSVNSTGSGSSGDANSANPSLRDPSTGSALNTTASTMVPLPAIAKFSLHATDLSIQHDNGEAAATISFNLKTGHNLTEAQNEIKAKMGQLMVPANIRGSFAGTAKLGSDQGGSQALLLVAALITIYIVLGILYENLIHPITVISTLPAAGVGAVLALMLIHMDFSVIALIGVFLLMGIVKKNAILVIDVALHLQREQGLSAEEAMRQSCILRFRPIIMTTLAAALGVLPLAIGFGEGSEFRQPLGVTIIGGLVVSQMLTLFTTPVIYIYFDRLSHWRPWRRKSKPENQLERA</sequence>
<evidence type="ECO:0000256" key="3">
    <source>
        <dbReference type="ARBA" id="ARBA00022475"/>
    </source>
</evidence>
<dbReference type="SUPFAM" id="SSF82714">
    <property type="entry name" value="Multidrug efflux transporter AcrB TolC docking domain, DN and DC subdomains"/>
    <property type="match status" value="2"/>
</dbReference>
<keyword evidence="3" id="KW-1003">Cell membrane</keyword>
<keyword evidence="4" id="KW-0997">Cell inner membrane</keyword>
<feature type="transmembrane region" description="Helical" evidence="9">
    <location>
        <begin position="923"/>
        <end position="941"/>
    </location>
</feature>
<comment type="caution">
    <text evidence="10">The sequence shown here is derived from an EMBL/GenBank/DDBJ whole genome shotgun (WGS) entry which is preliminary data.</text>
</comment>
<keyword evidence="5 9" id="KW-0812">Transmembrane</keyword>
<dbReference type="AlphaFoldDB" id="A0A542W2N8"/>
<dbReference type="OrthoDB" id="9807350at2"/>
<feature type="compositionally biased region" description="Low complexity" evidence="8">
    <location>
        <begin position="812"/>
        <end position="828"/>
    </location>
</feature>
<feature type="transmembrane region" description="Helical" evidence="9">
    <location>
        <begin position="1052"/>
        <end position="1078"/>
    </location>
</feature>
<feature type="transmembrane region" description="Helical" evidence="9">
    <location>
        <begin position="433"/>
        <end position="453"/>
    </location>
</feature>
<dbReference type="FunFam" id="3.30.70.1430:FF:000001">
    <property type="entry name" value="Efflux pump membrane transporter"/>
    <property type="match status" value="1"/>
</dbReference>
<evidence type="ECO:0000313" key="10">
    <source>
        <dbReference type="EMBL" id="TQL17852.1"/>
    </source>
</evidence>
<keyword evidence="6 9" id="KW-1133">Transmembrane helix</keyword>
<feature type="transmembrane region" description="Helical" evidence="9">
    <location>
        <begin position="7"/>
        <end position="30"/>
    </location>
</feature>
<organism evidence="10 11">
    <name type="scientific">Zymomonas mobilis</name>
    <dbReference type="NCBI Taxonomy" id="542"/>
    <lineage>
        <taxon>Bacteria</taxon>
        <taxon>Pseudomonadati</taxon>
        <taxon>Pseudomonadota</taxon>
        <taxon>Alphaproteobacteria</taxon>
        <taxon>Sphingomonadales</taxon>
        <taxon>Zymomonadaceae</taxon>
        <taxon>Zymomonas</taxon>
    </lineage>
</organism>
<dbReference type="Proteomes" id="UP000316887">
    <property type="component" value="Unassembled WGS sequence"/>
</dbReference>
<dbReference type="PANTHER" id="PTHR32063:SF34">
    <property type="entry name" value="MULTIDRUG RESISTANCE PROTEIN MDTC"/>
    <property type="match status" value="1"/>
</dbReference>
<feature type="transmembrane region" description="Helical" evidence="9">
    <location>
        <begin position="336"/>
        <end position="355"/>
    </location>
</feature>
<evidence type="ECO:0000256" key="9">
    <source>
        <dbReference type="SAM" id="Phobius"/>
    </source>
</evidence>
<dbReference type="RefSeq" id="WP_141920287.1">
    <property type="nucleotide sequence ID" value="NZ_VFOF01000001.1"/>
</dbReference>
<feature type="transmembrane region" description="Helical" evidence="9">
    <location>
        <begin position="362"/>
        <end position="383"/>
    </location>
</feature>
<comment type="subcellular location">
    <subcellularLocation>
        <location evidence="1">Cell inner membrane</location>
        <topology evidence="1">Multi-pass membrane protein</topology>
    </subcellularLocation>
</comment>
<dbReference type="EMBL" id="VFOF01000001">
    <property type="protein sequence ID" value="TQL17852.1"/>
    <property type="molecule type" value="Genomic_DNA"/>
</dbReference>
<feature type="region of interest" description="Disordered" evidence="8">
    <location>
        <begin position="807"/>
        <end position="840"/>
    </location>
</feature>
<feature type="transmembrane region" description="Helical" evidence="9">
    <location>
        <begin position="532"/>
        <end position="551"/>
    </location>
</feature>
<dbReference type="GO" id="GO:0042910">
    <property type="term" value="F:xenobiotic transmembrane transporter activity"/>
    <property type="evidence" value="ECO:0007669"/>
    <property type="project" value="TreeGrafter"/>
</dbReference>
<feature type="transmembrane region" description="Helical" evidence="9">
    <location>
        <begin position="974"/>
        <end position="999"/>
    </location>
</feature>
<evidence type="ECO:0000256" key="8">
    <source>
        <dbReference type="SAM" id="MobiDB-lite"/>
    </source>
</evidence>
<dbReference type="PRINTS" id="PR00702">
    <property type="entry name" value="ACRIFLAVINRP"/>
</dbReference>
<reference evidence="10 11" key="1">
    <citation type="submission" date="2019-06" db="EMBL/GenBank/DDBJ databases">
        <title>Genome sequencing of Zymomonas mobilis strains for genetic engineering and biofuel applications.</title>
        <authorList>
            <person name="Teravest M."/>
        </authorList>
    </citation>
    <scope>NUCLEOTIDE SEQUENCE [LARGE SCALE GENOMIC DNA]</scope>
    <source>
        <strain evidence="10 11">AN0101</strain>
    </source>
</reference>
<feature type="transmembrane region" description="Helical" evidence="9">
    <location>
        <begin position="948"/>
        <end position="968"/>
    </location>
</feature>
<feature type="transmembrane region" description="Helical" evidence="9">
    <location>
        <begin position="389"/>
        <end position="412"/>
    </location>
</feature>
<keyword evidence="2" id="KW-0813">Transport</keyword>
<dbReference type="Pfam" id="PF00873">
    <property type="entry name" value="ACR_tran"/>
    <property type="match status" value="2"/>
</dbReference>
<evidence type="ECO:0000313" key="11">
    <source>
        <dbReference type="Proteomes" id="UP000316887"/>
    </source>
</evidence>
<feature type="compositionally biased region" description="Polar residues" evidence="8">
    <location>
        <begin position="831"/>
        <end position="840"/>
    </location>
</feature>
<feature type="transmembrane region" description="Helical" evidence="9">
    <location>
        <begin position="1019"/>
        <end position="1040"/>
    </location>
</feature>
<evidence type="ECO:0000256" key="7">
    <source>
        <dbReference type="ARBA" id="ARBA00023136"/>
    </source>
</evidence>
<dbReference type="PANTHER" id="PTHR32063">
    <property type="match status" value="1"/>
</dbReference>
<dbReference type="InterPro" id="IPR001036">
    <property type="entry name" value="Acrflvin-R"/>
</dbReference>
<evidence type="ECO:0000256" key="4">
    <source>
        <dbReference type="ARBA" id="ARBA00022519"/>
    </source>
</evidence>
<dbReference type="Gene3D" id="3.30.70.1430">
    <property type="entry name" value="Multidrug efflux transporter AcrB pore domain"/>
    <property type="match status" value="2"/>
</dbReference>
<keyword evidence="7 9" id="KW-0472">Membrane</keyword>
<dbReference type="FunFam" id="1.20.1640.10:FF:000001">
    <property type="entry name" value="Efflux pump membrane transporter"/>
    <property type="match status" value="1"/>
</dbReference>
<evidence type="ECO:0000256" key="6">
    <source>
        <dbReference type="ARBA" id="ARBA00022989"/>
    </source>
</evidence>
<evidence type="ECO:0000256" key="1">
    <source>
        <dbReference type="ARBA" id="ARBA00004429"/>
    </source>
</evidence>
<feature type="transmembrane region" description="Helical" evidence="9">
    <location>
        <begin position="465"/>
        <end position="492"/>
    </location>
</feature>
<evidence type="ECO:0000256" key="5">
    <source>
        <dbReference type="ARBA" id="ARBA00022692"/>
    </source>
</evidence>
<name>A0A542W2N8_ZYMMB</name>
<dbReference type="SUPFAM" id="SSF82866">
    <property type="entry name" value="Multidrug efflux transporter AcrB transmembrane domain"/>
    <property type="match status" value="2"/>
</dbReference>
<proteinExistence type="predicted"/>
<dbReference type="SUPFAM" id="SSF82693">
    <property type="entry name" value="Multidrug efflux transporter AcrB pore domain, PN1, PN2, PC1 and PC2 subdomains"/>
    <property type="match status" value="4"/>
</dbReference>
<accession>A0A542W2N8</accession>
<protein>
    <submittedName>
        <fullName evidence="10">Multidrug efflux pump</fullName>
    </submittedName>
</protein>